<evidence type="ECO:0000313" key="21">
    <source>
        <dbReference type="Proteomes" id="UP001330434"/>
    </source>
</evidence>
<evidence type="ECO:0000256" key="11">
    <source>
        <dbReference type="ARBA" id="ARBA00022692"/>
    </source>
</evidence>
<dbReference type="PROSITE" id="PS01315">
    <property type="entry name" value="CDS"/>
    <property type="match status" value="1"/>
</dbReference>
<evidence type="ECO:0000256" key="3">
    <source>
        <dbReference type="ARBA" id="ARBA00005119"/>
    </source>
</evidence>
<keyword evidence="9" id="KW-0444">Lipid biosynthesis</keyword>
<gene>
    <name evidence="20" type="ORF">Bealeia1_01660</name>
</gene>
<keyword evidence="8" id="KW-1003">Cell membrane</keyword>
<comment type="pathway">
    <text evidence="3 18">Phospholipid metabolism; CDP-diacylglycerol biosynthesis; CDP-diacylglycerol from sn-glycerol 3-phosphate: step 3/3.</text>
</comment>
<evidence type="ECO:0000256" key="12">
    <source>
        <dbReference type="ARBA" id="ARBA00022695"/>
    </source>
</evidence>
<name>A0ABZ2CAA2_9PROT</name>
<comment type="subcellular location">
    <subcellularLocation>
        <location evidence="2">Cell membrane</location>
        <topology evidence="2">Multi-pass membrane protein</topology>
    </subcellularLocation>
</comment>
<comment type="catalytic activity">
    <reaction evidence="1 18">
        <text>a 1,2-diacyl-sn-glycero-3-phosphate + CTP + H(+) = a CDP-1,2-diacyl-sn-glycerol + diphosphate</text>
        <dbReference type="Rhea" id="RHEA:16229"/>
        <dbReference type="ChEBI" id="CHEBI:15378"/>
        <dbReference type="ChEBI" id="CHEBI:33019"/>
        <dbReference type="ChEBI" id="CHEBI:37563"/>
        <dbReference type="ChEBI" id="CHEBI:58332"/>
        <dbReference type="ChEBI" id="CHEBI:58608"/>
        <dbReference type="EC" id="2.7.7.41"/>
    </reaction>
</comment>
<evidence type="ECO:0000256" key="2">
    <source>
        <dbReference type="ARBA" id="ARBA00004651"/>
    </source>
</evidence>
<evidence type="ECO:0000256" key="9">
    <source>
        <dbReference type="ARBA" id="ARBA00022516"/>
    </source>
</evidence>
<dbReference type="EMBL" id="CP133270">
    <property type="protein sequence ID" value="WVX67454.1"/>
    <property type="molecule type" value="Genomic_DNA"/>
</dbReference>
<sequence length="220" mass="23943">MAMNDLQKRILSSVILIPPVIACLYAGPPYSSLFGGLVTLMLLLEWVLMSFSARKPDFRGVLMFFAGLLYVLASALFLLHVLETPEGLGGKLILMLLIIVWSTDSGAYLVGSIFKGPKLASRLSPNKTWSGFFGGLILGTVIGSVGVYFIGGAEDWMKFFPVVLGLSFIGQLGDLMESSVKRFWHVKDSGHLIPGHGGLLDRLDSLLGIAFFLAIWQSLM</sequence>
<feature type="transmembrane region" description="Helical" evidence="19">
    <location>
        <begin position="88"/>
        <end position="110"/>
    </location>
</feature>
<keyword evidence="13 19" id="KW-1133">Transmembrane helix</keyword>
<protein>
    <recommendedName>
        <fullName evidence="7 18">Phosphatidate cytidylyltransferase</fullName>
        <ecNumber evidence="6 18">2.7.7.41</ecNumber>
    </recommendedName>
</protein>
<comment type="pathway">
    <text evidence="4">Lipid metabolism.</text>
</comment>
<dbReference type="InterPro" id="IPR000374">
    <property type="entry name" value="PC_trans"/>
</dbReference>
<evidence type="ECO:0000256" key="8">
    <source>
        <dbReference type="ARBA" id="ARBA00022475"/>
    </source>
</evidence>
<evidence type="ECO:0000256" key="17">
    <source>
        <dbReference type="ARBA" id="ARBA00023264"/>
    </source>
</evidence>
<evidence type="ECO:0000256" key="6">
    <source>
        <dbReference type="ARBA" id="ARBA00012487"/>
    </source>
</evidence>
<accession>A0ABZ2CAA2</accession>
<evidence type="ECO:0000256" key="15">
    <source>
        <dbReference type="ARBA" id="ARBA00023136"/>
    </source>
</evidence>
<keyword evidence="14" id="KW-0443">Lipid metabolism</keyword>
<organism evidence="20 21">
    <name type="scientific">Candidatus Bealeia paramacronuclearis</name>
    <dbReference type="NCBI Taxonomy" id="1921001"/>
    <lineage>
        <taxon>Bacteria</taxon>
        <taxon>Pseudomonadati</taxon>
        <taxon>Pseudomonadota</taxon>
        <taxon>Alphaproteobacteria</taxon>
        <taxon>Holosporales</taxon>
        <taxon>Holosporaceae</taxon>
        <taxon>Candidatus Bealeia</taxon>
    </lineage>
</organism>
<keyword evidence="17" id="KW-1208">Phospholipid metabolism</keyword>
<dbReference type="PANTHER" id="PTHR46382:SF1">
    <property type="entry name" value="PHOSPHATIDATE CYTIDYLYLTRANSFERASE"/>
    <property type="match status" value="1"/>
</dbReference>
<comment type="similarity">
    <text evidence="5 18">Belongs to the CDS family.</text>
</comment>
<feature type="transmembrane region" description="Helical" evidence="19">
    <location>
        <begin position="32"/>
        <end position="49"/>
    </location>
</feature>
<proteinExistence type="inferred from homology"/>
<dbReference type="EC" id="2.7.7.41" evidence="6 18"/>
<evidence type="ECO:0000256" key="19">
    <source>
        <dbReference type="SAM" id="Phobius"/>
    </source>
</evidence>
<keyword evidence="11 18" id="KW-0812">Transmembrane</keyword>
<evidence type="ECO:0000256" key="13">
    <source>
        <dbReference type="ARBA" id="ARBA00022989"/>
    </source>
</evidence>
<evidence type="ECO:0000256" key="5">
    <source>
        <dbReference type="ARBA" id="ARBA00010185"/>
    </source>
</evidence>
<keyword evidence="15 19" id="KW-0472">Membrane</keyword>
<evidence type="ECO:0000256" key="4">
    <source>
        <dbReference type="ARBA" id="ARBA00005189"/>
    </source>
</evidence>
<keyword evidence="21" id="KW-1185">Reference proteome</keyword>
<feature type="transmembrane region" description="Helical" evidence="19">
    <location>
        <begin position="131"/>
        <end position="150"/>
    </location>
</feature>
<evidence type="ECO:0000256" key="10">
    <source>
        <dbReference type="ARBA" id="ARBA00022679"/>
    </source>
</evidence>
<dbReference type="Pfam" id="PF01148">
    <property type="entry name" value="CTP_transf_1"/>
    <property type="match status" value="1"/>
</dbReference>
<dbReference type="Proteomes" id="UP001330434">
    <property type="component" value="Chromosome"/>
</dbReference>
<dbReference type="PANTHER" id="PTHR46382">
    <property type="entry name" value="PHOSPHATIDATE CYTIDYLYLTRANSFERASE"/>
    <property type="match status" value="1"/>
</dbReference>
<evidence type="ECO:0000256" key="1">
    <source>
        <dbReference type="ARBA" id="ARBA00001698"/>
    </source>
</evidence>
<evidence type="ECO:0000256" key="18">
    <source>
        <dbReference type="RuleBase" id="RU003938"/>
    </source>
</evidence>
<keyword evidence="10 18" id="KW-0808">Transferase</keyword>
<evidence type="ECO:0000313" key="20">
    <source>
        <dbReference type="EMBL" id="WVX67454.1"/>
    </source>
</evidence>
<feature type="transmembrane region" description="Helical" evidence="19">
    <location>
        <begin position="61"/>
        <end position="82"/>
    </location>
</feature>
<keyword evidence="12 18" id="KW-0548">Nucleotidyltransferase</keyword>
<evidence type="ECO:0000256" key="16">
    <source>
        <dbReference type="ARBA" id="ARBA00023209"/>
    </source>
</evidence>
<reference evidence="20 21" key="1">
    <citation type="journal article" date="2024" name="Environ. Microbiol.">
        <title>Novel evolutionary insights on the interactions of the Holosporales (Alphaproteobacteria) with eukaryotic hosts from comparative genomics.</title>
        <authorList>
            <person name="Giovannini M."/>
            <person name="Petroni G."/>
            <person name="Castelli M."/>
        </authorList>
    </citation>
    <scope>NUCLEOTIDE SEQUENCE [LARGE SCALE GENOMIC DNA]</scope>
    <source>
        <strain evidence="20 21">US_Bl 15I1</strain>
    </source>
</reference>
<evidence type="ECO:0000256" key="14">
    <source>
        <dbReference type="ARBA" id="ARBA00023098"/>
    </source>
</evidence>
<evidence type="ECO:0000256" key="7">
    <source>
        <dbReference type="ARBA" id="ARBA00019373"/>
    </source>
</evidence>
<keyword evidence="16" id="KW-0594">Phospholipid biosynthesis</keyword>
<dbReference type="GO" id="GO:0016779">
    <property type="term" value="F:nucleotidyltransferase activity"/>
    <property type="evidence" value="ECO:0007669"/>
    <property type="project" value="UniProtKB-KW"/>
</dbReference>
<dbReference type="RefSeq" id="WP_331256194.1">
    <property type="nucleotide sequence ID" value="NZ_CP133270.1"/>
</dbReference>